<dbReference type="Gene3D" id="3.40.50.150">
    <property type="entry name" value="Vaccinia Virus protein VP39"/>
    <property type="match status" value="1"/>
</dbReference>
<protein>
    <submittedName>
        <fullName evidence="2">Class I SAM-dependent methyltransferase</fullName>
    </submittedName>
</protein>
<comment type="caution">
    <text evidence="2">The sequence shown here is derived from an EMBL/GenBank/DDBJ whole genome shotgun (WGS) entry which is preliminary data.</text>
</comment>
<reference evidence="2 3" key="1">
    <citation type="submission" date="2018-08" db="EMBL/GenBank/DDBJ databases">
        <title>Chitinophagaceae sp. K23C18032701, a novel bacterium isolated from forest soil.</title>
        <authorList>
            <person name="Wang C."/>
        </authorList>
    </citation>
    <scope>NUCLEOTIDE SEQUENCE [LARGE SCALE GENOMIC DNA]</scope>
    <source>
        <strain evidence="2 3">K23C18032701</strain>
    </source>
</reference>
<dbReference type="AlphaFoldDB" id="A0A3E1NHY3"/>
<keyword evidence="2" id="KW-0808">Transferase</keyword>
<dbReference type="GO" id="GO:0008168">
    <property type="term" value="F:methyltransferase activity"/>
    <property type="evidence" value="ECO:0007669"/>
    <property type="project" value="UniProtKB-KW"/>
</dbReference>
<evidence type="ECO:0000259" key="1">
    <source>
        <dbReference type="Pfam" id="PF13649"/>
    </source>
</evidence>
<gene>
    <name evidence="2" type="ORF">DXN05_12590</name>
</gene>
<dbReference type="Pfam" id="PF13649">
    <property type="entry name" value="Methyltransf_25"/>
    <property type="match status" value="1"/>
</dbReference>
<dbReference type="EMBL" id="QTJU01000004">
    <property type="protein sequence ID" value="RFM27553.1"/>
    <property type="molecule type" value="Genomic_DNA"/>
</dbReference>
<dbReference type="Gene3D" id="6.10.140.280">
    <property type="match status" value="1"/>
</dbReference>
<dbReference type="InterPro" id="IPR041698">
    <property type="entry name" value="Methyltransf_25"/>
</dbReference>
<feature type="domain" description="Methyltransferase" evidence="1">
    <location>
        <begin position="47"/>
        <end position="141"/>
    </location>
</feature>
<keyword evidence="2" id="KW-0489">Methyltransferase</keyword>
<dbReference type="PANTHER" id="PTHR43591">
    <property type="entry name" value="METHYLTRANSFERASE"/>
    <property type="match status" value="1"/>
</dbReference>
<organism evidence="2 3">
    <name type="scientific">Deminuibacter soli</name>
    <dbReference type="NCBI Taxonomy" id="2291815"/>
    <lineage>
        <taxon>Bacteria</taxon>
        <taxon>Pseudomonadati</taxon>
        <taxon>Bacteroidota</taxon>
        <taxon>Chitinophagia</taxon>
        <taxon>Chitinophagales</taxon>
        <taxon>Chitinophagaceae</taxon>
        <taxon>Deminuibacter</taxon>
    </lineage>
</organism>
<dbReference type="GO" id="GO:0032259">
    <property type="term" value="P:methylation"/>
    <property type="evidence" value="ECO:0007669"/>
    <property type="project" value="UniProtKB-KW"/>
</dbReference>
<dbReference type="InterPro" id="IPR029063">
    <property type="entry name" value="SAM-dependent_MTases_sf"/>
</dbReference>
<name>A0A3E1NHY3_9BACT</name>
<evidence type="ECO:0000313" key="2">
    <source>
        <dbReference type="EMBL" id="RFM27553.1"/>
    </source>
</evidence>
<dbReference type="Proteomes" id="UP000261284">
    <property type="component" value="Unassembled WGS sequence"/>
</dbReference>
<dbReference type="SUPFAM" id="SSF53335">
    <property type="entry name" value="S-adenosyl-L-methionine-dependent methyltransferases"/>
    <property type="match status" value="1"/>
</dbReference>
<dbReference type="OrthoDB" id="9770553at2"/>
<dbReference type="RefSeq" id="WP_116847630.1">
    <property type="nucleotide sequence ID" value="NZ_QTJU01000004.1"/>
</dbReference>
<sequence>MSAEISKQFNEVAQQYDQQRRFLIPCFNDFYHAALPLLQHRGADTSVLDIGAGTGLFSAILYQQHPAWQYTLLDVSVDMLQVAKKRFHGLDNFSFTEADFSGESLSGSYDVVISALAIHHLEDAAKITLYNNIYQILKPGGIFINADQVQGRSPLFDAHYKTRWRETVINSGLDKAAIDKAFERIKLDKFAPLEWQLQTLEQAGFTEVDCIYKNGNFVVFAGCKGK</sequence>
<accession>A0A3E1NHY3</accession>
<evidence type="ECO:0000313" key="3">
    <source>
        <dbReference type="Proteomes" id="UP000261284"/>
    </source>
</evidence>
<keyword evidence="3" id="KW-1185">Reference proteome</keyword>
<proteinExistence type="predicted"/>
<dbReference type="CDD" id="cd02440">
    <property type="entry name" value="AdoMet_MTases"/>
    <property type="match status" value="1"/>
</dbReference>